<dbReference type="PRINTS" id="PR00080">
    <property type="entry name" value="SDRFAMILY"/>
</dbReference>
<proteinExistence type="inferred from homology"/>
<comment type="similarity">
    <text evidence="1 3">Belongs to the short-chain dehydrogenases/reductases (SDR) family.</text>
</comment>
<evidence type="ECO:0000313" key="6">
    <source>
        <dbReference type="Proteomes" id="UP000823641"/>
    </source>
</evidence>
<dbReference type="EMBL" id="JADIMG010000033">
    <property type="protein sequence ID" value="MBO8459311.1"/>
    <property type="molecule type" value="Genomic_DNA"/>
</dbReference>
<organism evidence="5 6">
    <name type="scientific">Candidatus Gallipaludibacter merdavium</name>
    <dbReference type="NCBI Taxonomy" id="2840839"/>
    <lineage>
        <taxon>Bacteria</taxon>
        <taxon>Pseudomonadati</taxon>
        <taxon>Bacteroidota</taxon>
        <taxon>Bacteroidia</taxon>
        <taxon>Bacteroidales</taxon>
        <taxon>Candidatus Gallipaludibacter</taxon>
    </lineage>
</organism>
<dbReference type="PANTHER" id="PTHR43976">
    <property type="entry name" value="SHORT CHAIN DEHYDROGENASE"/>
    <property type="match status" value="1"/>
</dbReference>
<dbReference type="Proteomes" id="UP000823641">
    <property type="component" value="Unassembled WGS sequence"/>
</dbReference>
<dbReference type="InterPro" id="IPR002347">
    <property type="entry name" value="SDR_fam"/>
</dbReference>
<dbReference type="InterPro" id="IPR036291">
    <property type="entry name" value="NAD(P)-bd_dom_sf"/>
</dbReference>
<dbReference type="PRINTS" id="PR00081">
    <property type="entry name" value="GDHRDH"/>
</dbReference>
<protein>
    <submittedName>
        <fullName evidence="5">SDR family NAD(P)-dependent oxidoreductase</fullName>
    </submittedName>
</protein>
<comment type="caution">
    <text evidence="5">The sequence shown here is derived from an EMBL/GenBank/DDBJ whole genome shotgun (WGS) entry which is preliminary data.</text>
</comment>
<keyword evidence="4" id="KW-1133">Transmembrane helix</keyword>
<evidence type="ECO:0000256" key="4">
    <source>
        <dbReference type="SAM" id="Phobius"/>
    </source>
</evidence>
<keyword evidence="2" id="KW-0560">Oxidoreductase</keyword>
<keyword evidence="4" id="KW-0812">Transmembrane</keyword>
<dbReference type="PANTHER" id="PTHR43976:SF16">
    <property type="entry name" value="SHORT-CHAIN DEHYDROGENASE_REDUCTASE FAMILY PROTEIN"/>
    <property type="match status" value="1"/>
</dbReference>
<sequence>MEKIAAITGASSGIGLATAMLLAEKGWMVYALSRSGKSKQEHIVSPNIIHLKADVNEKYTLDSALNHILAQHKQIDVLVCNAGNGIAGAIEDTSTEEASYQFQTSFFGVHNTVCTFLPQMRQQKRGKIIIISSVAGFVPIPFQAFYAAAKSALLSYAKSLSMEIKPFGLQCCAILPGDTKTLFTSNRIIVQRAKLSNSPYVDRMAHSIRKMEEDEQNGIAAEVIAQCIVKQIQQKRMAPVTVPCVQYKLIAFLMRLLPNRPALYLIGRLYA</sequence>
<accession>A0A9D9HSZ9</accession>
<dbReference type="Gene3D" id="3.40.50.720">
    <property type="entry name" value="NAD(P)-binding Rossmann-like Domain"/>
    <property type="match status" value="1"/>
</dbReference>
<dbReference type="SUPFAM" id="SSF51735">
    <property type="entry name" value="NAD(P)-binding Rossmann-fold domains"/>
    <property type="match status" value="1"/>
</dbReference>
<evidence type="ECO:0000256" key="1">
    <source>
        <dbReference type="ARBA" id="ARBA00006484"/>
    </source>
</evidence>
<dbReference type="PROSITE" id="PS00061">
    <property type="entry name" value="ADH_SHORT"/>
    <property type="match status" value="1"/>
</dbReference>
<dbReference type="InterPro" id="IPR051911">
    <property type="entry name" value="SDR_oxidoreductase"/>
</dbReference>
<dbReference type="AlphaFoldDB" id="A0A9D9HSZ9"/>
<keyword evidence="4" id="KW-0472">Membrane</keyword>
<dbReference type="GO" id="GO:0016491">
    <property type="term" value="F:oxidoreductase activity"/>
    <property type="evidence" value="ECO:0007669"/>
    <property type="project" value="UniProtKB-KW"/>
</dbReference>
<reference evidence="5" key="2">
    <citation type="journal article" date="2021" name="PeerJ">
        <title>Extensive microbial diversity within the chicken gut microbiome revealed by metagenomics and culture.</title>
        <authorList>
            <person name="Gilroy R."/>
            <person name="Ravi A."/>
            <person name="Getino M."/>
            <person name="Pursley I."/>
            <person name="Horton D.L."/>
            <person name="Alikhan N.F."/>
            <person name="Baker D."/>
            <person name="Gharbi K."/>
            <person name="Hall N."/>
            <person name="Watson M."/>
            <person name="Adriaenssens E.M."/>
            <person name="Foster-Nyarko E."/>
            <person name="Jarju S."/>
            <person name="Secka A."/>
            <person name="Antonio M."/>
            <person name="Oren A."/>
            <person name="Chaudhuri R.R."/>
            <person name="La Ragione R."/>
            <person name="Hildebrand F."/>
            <person name="Pallen M.J."/>
        </authorList>
    </citation>
    <scope>NUCLEOTIDE SEQUENCE</scope>
    <source>
        <strain evidence="5">G3-3990</strain>
    </source>
</reference>
<feature type="transmembrane region" description="Helical" evidence="4">
    <location>
        <begin position="128"/>
        <end position="149"/>
    </location>
</feature>
<evidence type="ECO:0000313" key="5">
    <source>
        <dbReference type="EMBL" id="MBO8459311.1"/>
    </source>
</evidence>
<evidence type="ECO:0000256" key="2">
    <source>
        <dbReference type="ARBA" id="ARBA00023002"/>
    </source>
</evidence>
<gene>
    <name evidence="5" type="ORF">IAA73_03120</name>
</gene>
<evidence type="ECO:0000256" key="3">
    <source>
        <dbReference type="RuleBase" id="RU000363"/>
    </source>
</evidence>
<dbReference type="InterPro" id="IPR020904">
    <property type="entry name" value="Sc_DH/Rdtase_CS"/>
</dbReference>
<reference evidence="5" key="1">
    <citation type="submission" date="2020-10" db="EMBL/GenBank/DDBJ databases">
        <authorList>
            <person name="Gilroy R."/>
        </authorList>
    </citation>
    <scope>NUCLEOTIDE SEQUENCE</scope>
    <source>
        <strain evidence="5">G3-3990</strain>
    </source>
</reference>
<dbReference type="Pfam" id="PF00106">
    <property type="entry name" value="adh_short"/>
    <property type="match status" value="1"/>
</dbReference>
<name>A0A9D9HSZ9_9BACT</name>